<gene>
    <name evidence="1" type="ORF">Tci_855513</name>
</gene>
<feature type="non-terminal residue" evidence="1">
    <location>
        <position position="271"/>
    </location>
</feature>
<dbReference type="EMBL" id="BKCJ011090001">
    <property type="protein sequence ID" value="GFC83543.1"/>
    <property type="molecule type" value="Genomic_DNA"/>
</dbReference>
<organism evidence="1">
    <name type="scientific">Tanacetum cinerariifolium</name>
    <name type="common">Dalmatian daisy</name>
    <name type="synonym">Chrysanthemum cinerariifolium</name>
    <dbReference type="NCBI Taxonomy" id="118510"/>
    <lineage>
        <taxon>Eukaryota</taxon>
        <taxon>Viridiplantae</taxon>
        <taxon>Streptophyta</taxon>
        <taxon>Embryophyta</taxon>
        <taxon>Tracheophyta</taxon>
        <taxon>Spermatophyta</taxon>
        <taxon>Magnoliopsida</taxon>
        <taxon>eudicotyledons</taxon>
        <taxon>Gunneridae</taxon>
        <taxon>Pentapetalae</taxon>
        <taxon>asterids</taxon>
        <taxon>campanulids</taxon>
        <taxon>Asterales</taxon>
        <taxon>Asteraceae</taxon>
        <taxon>Asteroideae</taxon>
        <taxon>Anthemideae</taxon>
        <taxon>Anthemidinae</taxon>
        <taxon>Tanacetum</taxon>
    </lineage>
</organism>
<comment type="caution">
    <text evidence="1">The sequence shown here is derived from an EMBL/GenBank/DDBJ whole genome shotgun (WGS) entry which is preliminary data.</text>
</comment>
<name>A0A699RCK6_TANCI</name>
<protein>
    <submittedName>
        <fullName evidence="1">Uncharacterized protein</fullName>
    </submittedName>
</protein>
<reference evidence="1" key="1">
    <citation type="journal article" date="2019" name="Sci. Rep.">
        <title>Draft genome of Tanacetum cinerariifolium, the natural source of mosquito coil.</title>
        <authorList>
            <person name="Yamashiro T."/>
            <person name="Shiraishi A."/>
            <person name="Satake H."/>
            <person name="Nakayama K."/>
        </authorList>
    </citation>
    <scope>NUCLEOTIDE SEQUENCE</scope>
</reference>
<accession>A0A699RCK6</accession>
<proteinExistence type="predicted"/>
<dbReference type="Pfam" id="PF14092">
    <property type="entry name" value="DUF4270"/>
    <property type="match status" value="1"/>
</dbReference>
<evidence type="ECO:0000313" key="1">
    <source>
        <dbReference type="EMBL" id="GFC83543.1"/>
    </source>
</evidence>
<dbReference type="AlphaFoldDB" id="A0A699RCK6"/>
<sequence length="271" mass="29134">MSNRVQAASLNEKVIMRRARPNINTLRIRLSQAFGQELLAAGKSRLLTSQEQLDALYPGLALLPGDTDEAALVQFTATSDASALILYYHDPTDPSTVLNHSFSLSAGRHFYQAEADRSAIAGLGPFTTSTTTMSLGQINSALTTQQTYIQGVLGLQTKVEIPYLASLRSFGRNIIVTSAVMTAQIPDNTSGLRMNMLPPALLDLHTTNQNNQQLVVIPRSNVSTGASTINYNAAVANLAGVSQAGYEWSLLDYCQGVINGQVTNNGFLLNT</sequence>
<dbReference type="InterPro" id="IPR025366">
    <property type="entry name" value="DUF4270"/>
</dbReference>